<dbReference type="PROSITE" id="PS50850">
    <property type="entry name" value="MFS"/>
    <property type="match status" value="1"/>
</dbReference>
<feature type="transmembrane region" description="Helical" evidence="7">
    <location>
        <begin position="215"/>
        <end position="240"/>
    </location>
</feature>
<proteinExistence type="predicted"/>
<dbReference type="RefSeq" id="WP_043499305.1">
    <property type="nucleotide sequence ID" value="NZ_CP009438.1"/>
</dbReference>
<name>A0A089X8M3_STRGA</name>
<keyword evidence="3 7" id="KW-0812">Transmembrane</keyword>
<dbReference type="Gene3D" id="1.20.1250.20">
    <property type="entry name" value="MFS general substrate transporter like domains"/>
    <property type="match status" value="2"/>
</dbReference>
<feature type="transmembrane region" description="Helical" evidence="7">
    <location>
        <begin position="83"/>
        <end position="102"/>
    </location>
</feature>
<feature type="transmembrane region" description="Helical" evidence="7">
    <location>
        <begin position="246"/>
        <end position="268"/>
    </location>
</feature>
<feature type="transmembrane region" description="Helical" evidence="7">
    <location>
        <begin position="51"/>
        <end position="71"/>
    </location>
</feature>
<dbReference type="InterPro" id="IPR036259">
    <property type="entry name" value="MFS_trans_sf"/>
</dbReference>
<dbReference type="EMBL" id="CP009438">
    <property type="protein sequence ID" value="AIR97429.1"/>
    <property type="molecule type" value="Genomic_DNA"/>
</dbReference>
<keyword evidence="5 7" id="KW-0472">Membrane</keyword>
<dbReference type="InterPro" id="IPR020846">
    <property type="entry name" value="MFS_dom"/>
</dbReference>
<evidence type="ECO:0000256" key="1">
    <source>
        <dbReference type="ARBA" id="ARBA00004651"/>
    </source>
</evidence>
<feature type="transmembrane region" description="Helical" evidence="7">
    <location>
        <begin position="108"/>
        <end position="129"/>
    </location>
</feature>
<dbReference type="InterPro" id="IPR011701">
    <property type="entry name" value="MFS"/>
</dbReference>
<dbReference type="SUPFAM" id="SSF103473">
    <property type="entry name" value="MFS general substrate transporter"/>
    <property type="match status" value="1"/>
</dbReference>
<evidence type="ECO:0000256" key="2">
    <source>
        <dbReference type="ARBA" id="ARBA00022475"/>
    </source>
</evidence>
<feature type="transmembrane region" description="Helical" evidence="7">
    <location>
        <begin position="169"/>
        <end position="194"/>
    </location>
</feature>
<evidence type="ECO:0000256" key="3">
    <source>
        <dbReference type="ARBA" id="ARBA00022692"/>
    </source>
</evidence>
<dbReference type="Proteomes" id="UP000029482">
    <property type="component" value="Chromosome"/>
</dbReference>
<feature type="transmembrane region" description="Helical" evidence="7">
    <location>
        <begin position="141"/>
        <end position="163"/>
    </location>
</feature>
<accession>A0A089X8M3</accession>
<dbReference type="OrthoDB" id="9814237at2"/>
<evidence type="ECO:0000313" key="9">
    <source>
        <dbReference type="EMBL" id="AIR97429.1"/>
    </source>
</evidence>
<evidence type="ECO:0000259" key="8">
    <source>
        <dbReference type="PROSITE" id="PS50850"/>
    </source>
</evidence>
<feature type="region of interest" description="Disordered" evidence="6">
    <location>
        <begin position="392"/>
        <end position="421"/>
    </location>
</feature>
<feature type="transmembrane region" description="Helical" evidence="7">
    <location>
        <begin position="368"/>
        <end position="386"/>
    </location>
</feature>
<evidence type="ECO:0000256" key="4">
    <source>
        <dbReference type="ARBA" id="ARBA00022989"/>
    </source>
</evidence>
<dbReference type="PANTHER" id="PTHR43124:SF3">
    <property type="entry name" value="CHLORAMPHENICOL EFFLUX PUMP RV0191"/>
    <property type="match status" value="1"/>
</dbReference>
<dbReference type="GO" id="GO:0022857">
    <property type="term" value="F:transmembrane transporter activity"/>
    <property type="evidence" value="ECO:0007669"/>
    <property type="project" value="InterPro"/>
</dbReference>
<gene>
    <name evidence="9" type="ORF">SGLAU_07070</name>
</gene>
<evidence type="ECO:0000256" key="5">
    <source>
        <dbReference type="ARBA" id="ARBA00023136"/>
    </source>
</evidence>
<keyword evidence="2" id="KW-1003">Cell membrane</keyword>
<keyword evidence="4 7" id="KW-1133">Transmembrane helix</keyword>
<organism evidence="9 10">
    <name type="scientific">Streptomyces glaucescens</name>
    <dbReference type="NCBI Taxonomy" id="1907"/>
    <lineage>
        <taxon>Bacteria</taxon>
        <taxon>Bacillati</taxon>
        <taxon>Actinomycetota</taxon>
        <taxon>Actinomycetes</taxon>
        <taxon>Kitasatosporales</taxon>
        <taxon>Streptomycetaceae</taxon>
        <taxon>Streptomyces</taxon>
    </lineage>
</organism>
<dbReference type="HOGENOM" id="CLU_001265_61_2_11"/>
<feature type="transmembrane region" description="Helical" evidence="7">
    <location>
        <begin position="337"/>
        <end position="356"/>
    </location>
</feature>
<evidence type="ECO:0000313" key="10">
    <source>
        <dbReference type="Proteomes" id="UP000029482"/>
    </source>
</evidence>
<reference evidence="10" key="1">
    <citation type="journal article" date="2015" name="J. Biotechnol.">
        <title>Complete genome sequence of the actinobacterium Streptomyces glaucescens GLA.O (DSM 40922) consisting of a linear chromosome and one linear plasmid.</title>
        <authorList>
            <person name="Ortseifen V."/>
            <person name="Winkler A."/>
            <person name="Albersmeier A."/>
            <person name="Wendler S."/>
            <person name="Puhler A."/>
            <person name="Kalinowski J."/>
            <person name="Ruckert C."/>
        </authorList>
    </citation>
    <scope>NUCLEOTIDE SEQUENCE [LARGE SCALE GENOMIC DNA]</scope>
    <source>
        <strain evidence="10">DSM 40922 / GLA O</strain>
    </source>
</reference>
<dbReference type="Pfam" id="PF07690">
    <property type="entry name" value="MFS_1"/>
    <property type="match status" value="1"/>
</dbReference>
<keyword evidence="10" id="KW-1185">Reference proteome</keyword>
<feature type="transmembrane region" description="Helical" evidence="7">
    <location>
        <begin position="304"/>
        <end position="325"/>
    </location>
</feature>
<feature type="domain" description="Major facilitator superfamily (MFS) profile" evidence="8">
    <location>
        <begin position="17"/>
        <end position="391"/>
    </location>
</feature>
<evidence type="ECO:0000256" key="7">
    <source>
        <dbReference type="SAM" id="Phobius"/>
    </source>
</evidence>
<sequence>MTTPAQSPKGGTRTGLALGTLALGAFVFGTAELVIVGILDPMAEDIDVSVGTAGLLVTAYALGICLGGPLLTAATIRFGRHLLVWSSLVVFLAANLVASLTTEYAVLMVARVVSGSLHGLFIGVASMLGAQLVPAGQQGRAVAMVFGGVAVSTVIGVPLGTLVGQGIGWQATFVGVAALTAVALAATFLFVPRIGATGPTTSLRSQARYAFAPRVLAQLGIGLLLMGGQFAAFTYLASYLEDVTGISGGAVSAFLLVYGIASAIGVFGGGRFADSGAARTLVIANVVLILALTALYFVGETPVLTALVLLAWGVVGFGLVPSFLLRVITLAGPGGDLGSTLAASAVNAGIAIGAAVGGWSVESNGVDSVVVLALIVVVAALPATWATGRLRPPAGTAPADAAPAATPAPEAGSVKAPTSPA</sequence>
<dbReference type="GO" id="GO:0005886">
    <property type="term" value="C:plasma membrane"/>
    <property type="evidence" value="ECO:0007669"/>
    <property type="project" value="UniProtKB-SubCell"/>
</dbReference>
<feature type="compositionally biased region" description="Low complexity" evidence="6">
    <location>
        <begin position="392"/>
        <end position="412"/>
    </location>
</feature>
<dbReference type="AlphaFoldDB" id="A0A089X8M3"/>
<dbReference type="STRING" id="1907.SGLAU_07070"/>
<evidence type="ECO:0000256" key="6">
    <source>
        <dbReference type="SAM" id="MobiDB-lite"/>
    </source>
</evidence>
<feature type="transmembrane region" description="Helical" evidence="7">
    <location>
        <begin position="16"/>
        <end position="39"/>
    </location>
</feature>
<protein>
    <submittedName>
        <fullName evidence="9">Major facilitator superfamily protein</fullName>
    </submittedName>
</protein>
<feature type="transmembrane region" description="Helical" evidence="7">
    <location>
        <begin position="280"/>
        <end position="298"/>
    </location>
</feature>
<dbReference type="InterPro" id="IPR050189">
    <property type="entry name" value="MFS_Efflux_Transporters"/>
</dbReference>
<dbReference type="eggNOG" id="COG2814">
    <property type="taxonomic scope" value="Bacteria"/>
</dbReference>
<dbReference type="PANTHER" id="PTHR43124">
    <property type="entry name" value="PURINE EFFLUX PUMP PBUE"/>
    <property type="match status" value="1"/>
</dbReference>
<dbReference type="KEGG" id="sgu:SGLAU_07070"/>
<dbReference type="CDD" id="cd17324">
    <property type="entry name" value="MFS_NepI_like"/>
    <property type="match status" value="1"/>
</dbReference>
<comment type="subcellular location">
    <subcellularLocation>
        <location evidence="1">Cell membrane</location>
        <topology evidence="1">Multi-pass membrane protein</topology>
    </subcellularLocation>
</comment>